<feature type="non-terminal residue" evidence="1">
    <location>
        <position position="228"/>
    </location>
</feature>
<feature type="non-terminal residue" evidence="1">
    <location>
        <position position="1"/>
    </location>
</feature>
<protein>
    <submittedName>
        <fullName evidence="1">Uncharacterized protein</fullName>
    </submittedName>
</protein>
<dbReference type="EMBL" id="HACG01017115">
    <property type="protein sequence ID" value="CEK63980.1"/>
    <property type="molecule type" value="Transcribed_RNA"/>
</dbReference>
<dbReference type="AlphaFoldDB" id="A0A0B6Z8H5"/>
<gene>
    <name evidence="1" type="primary">ORF50225</name>
</gene>
<accession>A0A0B6Z8H5</accession>
<evidence type="ECO:0000313" key="1">
    <source>
        <dbReference type="EMBL" id="CEK63980.1"/>
    </source>
</evidence>
<reference evidence="1" key="1">
    <citation type="submission" date="2014-12" db="EMBL/GenBank/DDBJ databases">
        <title>Insight into the proteome of Arion vulgaris.</title>
        <authorList>
            <person name="Aradska J."/>
            <person name="Bulat T."/>
            <person name="Smidak R."/>
            <person name="Sarate P."/>
            <person name="Gangsoo J."/>
            <person name="Sialana F."/>
            <person name="Bilban M."/>
            <person name="Lubec G."/>
        </authorList>
    </citation>
    <scope>NUCLEOTIDE SEQUENCE</scope>
    <source>
        <tissue evidence="1">Skin</tissue>
    </source>
</reference>
<sequence>EQCITKEPVICNNCTMSFEGLKIYEDHLFNDKSCFFPMSQRFWYKNSVEKQLCIICHEMLPNQLMLKKHCFENVKCRQEYIYLCTGKSKQPKKLKNMTEESKINNTVGKNSICNLVSQDSNNNVACTATNLLSQVRNKTDISPLTKKELSVKYQSVETSTEKAVRASSQTQLEHSRTTALTLTAQNNLFNGRAKKQLRSKSNLTCEGCGQQFTSMEIKEKHIDASIEC</sequence>
<name>A0A0B6Z8H5_9EUPU</name>
<proteinExistence type="predicted"/>
<organism evidence="1">
    <name type="scientific">Arion vulgaris</name>
    <dbReference type="NCBI Taxonomy" id="1028688"/>
    <lineage>
        <taxon>Eukaryota</taxon>
        <taxon>Metazoa</taxon>
        <taxon>Spiralia</taxon>
        <taxon>Lophotrochozoa</taxon>
        <taxon>Mollusca</taxon>
        <taxon>Gastropoda</taxon>
        <taxon>Heterobranchia</taxon>
        <taxon>Euthyneura</taxon>
        <taxon>Panpulmonata</taxon>
        <taxon>Eupulmonata</taxon>
        <taxon>Stylommatophora</taxon>
        <taxon>Helicina</taxon>
        <taxon>Arionoidea</taxon>
        <taxon>Arionidae</taxon>
        <taxon>Arion</taxon>
    </lineage>
</organism>